<protein>
    <recommendedName>
        <fullName evidence="3 8">Mediator of RNA polymerase II transcription subunit 6</fullName>
    </recommendedName>
    <alternativeName>
        <fullName evidence="7 8">Mediator complex subunit 6</fullName>
    </alternativeName>
</protein>
<evidence type="ECO:0000256" key="7">
    <source>
        <dbReference type="ARBA" id="ARBA00031259"/>
    </source>
</evidence>
<comment type="subcellular location">
    <subcellularLocation>
        <location evidence="1 8">Nucleus</location>
    </subcellularLocation>
</comment>
<comment type="similarity">
    <text evidence="2 8">Belongs to the Mediator complex subunit 6 family.</text>
</comment>
<keyword evidence="6 8" id="KW-0539">Nucleus</keyword>
<evidence type="ECO:0000256" key="2">
    <source>
        <dbReference type="ARBA" id="ARBA00007526"/>
    </source>
</evidence>
<dbReference type="InterPro" id="IPR007018">
    <property type="entry name" value="Mediator_Med6"/>
</dbReference>
<evidence type="ECO:0000256" key="4">
    <source>
        <dbReference type="ARBA" id="ARBA00023015"/>
    </source>
</evidence>
<evidence type="ECO:0000256" key="8">
    <source>
        <dbReference type="RuleBase" id="RU364143"/>
    </source>
</evidence>
<keyword evidence="8" id="KW-0010">Activator</keyword>
<keyword evidence="5 8" id="KW-0804">Transcription</keyword>
<sequence>MTEEIKEEAMFFYEPNYLNTMGLSDENALEYFSISPFYDKSCINEIIKMQTQFTKINVEEHMQRMQGVFYELEKTTAPNIFVIMKKERENTNVLILKVYYIICGYIYCCPTIEMLSESKLCEILWKINKILDFYEETKNTELFKGVYHKEEEEKNNAAINALDTSFLLDSIKEFVYKSNSK</sequence>
<keyword evidence="10" id="KW-1185">Reference proteome</keyword>
<dbReference type="Gene3D" id="3.10.450.580">
    <property type="entry name" value="Mediator complex, subunit Med6"/>
    <property type="match status" value="1"/>
</dbReference>
<comment type="function">
    <text evidence="8">Component of the Mediator complex, a coactivator involved in the regulated transcription of nearly all RNA polymerase II-dependent genes. Mediator functions as a bridge to convey information from gene-specific regulatory proteins to the basal RNA polymerase II transcription machinery. Mediator is recruited to promoters by direct interactions with regulatory proteins and serves as a scaffold for the assembly of a functional preinitiation complex with RNA polymerase II and the general transcription factors.</text>
</comment>
<gene>
    <name evidence="8 9" type="primary">MED6</name>
    <name evidence="9" type="ORF">EHP00_1002</name>
</gene>
<evidence type="ECO:0000313" key="9">
    <source>
        <dbReference type="EMBL" id="OQS54723.1"/>
    </source>
</evidence>
<dbReference type="OrthoDB" id="344220at2759"/>
<evidence type="ECO:0000256" key="1">
    <source>
        <dbReference type="ARBA" id="ARBA00004123"/>
    </source>
</evidence>
<dbReference type="AlphaFoldDB" id="A0A1W0E643"/>
<dbReference type="EMBL" id="MNPJ01000017">
    <property type="protein sequence ID" value="OQS54723.1"/>
    <property type="molecule type" value="Genomic_DNA"/>
</dbReference>
<proteinExistence type="inferred from homology"/>
<dbReference type="PANTHER" id="PTHR13104">
    <property type="entry name" value="MED-6-RELATED"/>
    <property type="match status" value="1"/>
</dbReference>
<organism evidence="9 10">
    <name type="scientific">Ecytonucleospora hepatopenaei</name>
    <dbReference type="NCBI Taxonomy" id="646526"/>
    <lineage>
        <taxon>Eukaryota</taxon>
        <taxon>Fungi</taxon>
        <taxon>Fungi incertae sedis</taxon>
        <taxon>Microsporidia</taxon>
        <taxon>Enterocytozoonidae</taxon>
        <taxon>Ecytonucleospora</taxon>
    </lineage>
</organism>
<comment type="subunit">
    <text evidence="8">Component of the Mediator complex.</text>
</comment>
<accession>A0A1W0E643</accession>
<dbReference type="GO" id="GO:0003712">
    <property type="term" value="F:transcription coregulator activity"/>
    <property type="evidence" value="ECO:0007669"/>
    <property type="project" value="InterPro"/>
</dbReference>
<evidence type="ECO:0000256" key="3">
    <source>
        <dbReference type="ARBA" id="ARBA00020634"/>
    </source>
</evidence>
<comment type="caution">
    <text evidence="9">The sequence shown here is derived from an EMBL/GenBank/DDBJ whole genome shotgun (WGS) entry which is preliminary data.</text>
</comment>
<dbReference type="Proteomes" id="UP000192758">
    <property type="component" value="Unassembled WGS sequence"/>
</dbReference>
<reference evidence="9 10" key="1">
    <citation type="journal article" date="2017" name="Environ. Microbiol.">
        <title>Decay of the glycolytic pathway and adaptation to intranuclear parasitism within Enterocytozoonidae microsporidia.</title>
        <authorList>
            <person name="Wiredu Boakye D."/>
            <person name="Jaroenlak P."/>
            <person name="Prachumwat A."/>
            <person name="Williams T.A."/>
            <person name="Bateman K.S."/>
            <person name="Itsathitphaisarn O."/>
            <person name="Sritunyalucksana K."/>
            <person name="Paszkiewicz K.H."/>
            <person name="Moore K.A."/>
            <person name="Stentiford G.D."/>
            <person name="Williams B.A."/>
        </authorList>
    </citation>
    <scope>NUCLEOTIDE SEQUENCE [LARGE SCALE GENOMIC DNA]</scope>
    <source>
        <strain evidence="9 10">TH1</strain>
    </source>
</reference>
<dbReference type="Pfam" id="PF04934">
    <property type="entry name" value="Med6"/>
    <property type="match status" value="1"/>
</dbReference>
<dbReference type="GO" id="GO:0006357">
    <property type="term" value="P:regulation of transcription by RNA polymerase II"/>
    <property type="evidence" value="ECO:0007669"/>
    <property type="project" value="InterPro"/>
</dbReference>
<dbReference type="VEuPathDB" id="MicrosporidiaDB:EHP00_1002"/>
<dbReference type="InterPro" id="IPR038566">
    <property type="entry name" value="Mediator_Med6_sf"/>
</dbReference>
<evidence type="ECO:0000256" key="5">
    <source>
        <dbReference type="ARBA" id="ARBA00023163"/>
    </source>
</evidence>
<evidence type="ECO:0000256" key="6">
    <source>
        <dbReference type="ARBA" id="ARBA00023242"/>
    </source>
</evidence>
<dbReference type="STRING" id="646526.A0A1W0E643"/>
<name>A0A1W0E643_9MICR</name>
<dbReference type="GO" id="GO:0016592">
    <property type="term" value="C:mediator complex"/>
    <property type="evidence" value="ECO:0007669"/>
    <property type="project" value="InterPro"/>
</dbReference>
<keyword evidence="4 8" id="KW-0805">Transcription regulation</keyword>
<evidence type="ECO:0000313" key="10">
    <source>
        <dbReference type="Proteomes" id="UP000192758"/>
    </source>
</evidence>